<evidence type="ECO:0000313" key="2">
    <source>
        <dbReference type="Proteomes" id="UP000265520"/>
    </source>
</evidence>
<dbReference type="EMBL" id="LXQA011297805">
    <property type="protein sequence ID" value="MCI92330.1"/>
    <property type="molecule type" value="Genomic_DNA"/>
</dbReference>
<keyword evidence="2" id="KW-1185">Reference proteome</keyword>
<sequence>MEAYTLAGMVAGRPSPVLE</sequence>
<accession>A0A392W0W6</accession>
<name>A0A392W0W6_9FABA</name>
<evidence type="ECO:0000313" key="1">
    <source>
        <dbReference type="EMBL" id="MCI92330.1"/>
    </source>
</evidence>
<dbReference type="AlphaFoldDB" id="A0A392W0W6"/>
<dbReference type="Proteomes" id="UP000265520">
    <property type="component" value="Unassembled WGS sequence"/>
</dbReference>
<proteinExistence type="predicted"/>
<organism evidence="1 2">
    <name type="scientific">Trifolium medium</name>
    <dbReference type="NCBI Taxonomy" id="97028"/>
    <lineage>
        <taxon>Eukaryota</taxon>
        <taxon>Viridiplantae</taxon>
        <taxon>Streptophyta</taxon>
        <taxon>Embryophyta</taxon>
        <taxon>Tracheophyta</taxon>
        <taxon>Spermatophyta</taxon>
        <taxon>Magnoliopsida</taxon>
        <taxon>eudicotyledons</taxon>
        <taxon>Gunneridae</taxon>
        <taxon>Pentapetalae</taxon>
        <taxon>rosids</taxon>
        <taxon>fabids</taxon>
        <taxon>Fabales</taxon>
        <taxon>Fabaceae</taxon>
        <taxon>Papilionoideae</taxon>
        <taxon>50 kb inversion clade</taxon>
        <taxon>NPAAA clade</taxon>
        <taxon>Hologalegina</taxon>
        <taxon>IRL clade</taxon>
        <taxon>Trifolieae</taxon>
        <taxon>Trifolium</taxon>
    </lineage>
</organism>
<feature type="non-terminal residue" evidence="1">
    <location>
        <position position="19"/>
    </location>
</feature>
<comment type="caution">
    <text evidence="1">The sequence shown here is derived from an EMBL/GenBank/DDBJ whole genome shotgun (WGS) entry which is preliminary data.</text>
</comment>
<protein>
    <submittedName>
        <fullName evidence="1">Uncharacterized protein</fullName>
    </submittedName>
</protein>
<reference evidence="1 2" key="1">
    <citation type="journal article" date="2018" name="Front. Plant Sci.">
        <title>Red Clover (Trifolium pratense) and Zigzag Clover (T. medium) - A Picture of Genomic Similarities and Differences.</title>
        <authorList>
            <person name="Dluhosova J."/>
            <person name="Istvanek J."/>
            <person name="Nedelnik J."/>
            <person name="Repkova J."/>
        </authorList>
    </citation>
    <scope>NUCLEOTIDE SEQUENCE [LARGE SCALE GENOMIC DNA]</scope>
    <source>
        <strain evidence="2">cv. 10/8</strain>
        <tissue evidence="1">Leaf</tissue>
    </source>
</reference>